<evidence type="ECO:0000313" key="4">
    <source>
        <dbReference type="Proteomes" id="UP000433652"/>
    </source>
</evidence>
<proteinExistence type="predicted"/>
<reference evidence="3 4" key="1">
    <citation type="submission" date="2019-12" db="EMBL/GenBank/DDBJ databases">
        <title>Genomic-based taxomic classification of the family Erythrobacteraceae.</title>
        <authorList>
            <person name="Xu L."/>
        </authorList>
    </citation>
    <scope>NUCLEOTIDE SEQUENCE [LARGE SCALE GENOMIC DNA]</scope>
    <source>
        <strain evidence="3 4">MCCC 1K01500</strain>
    </source>
</reference>
<dbReference type="OrthoDB" id="9787760at2"/>
<protein>
    <submittedName>
        <fullName evidence="3">CHAT domain-containing protein</fullName>
    </submittedName>
</protein>
<dbReference type="PROSITE" id="PS51257">
    <property type="entry name" value="PROKAR_LIPOPROTEIN"/>
    <property type="match status" value="1"/>
</dbReference>
<dbReference type="RefSeq" id="WP_159797466.1">
    <property type="nucleotide sequence ID" value="NZ_WTYM01000058.1"/>
</dbReference>
<feature type="signal peptide" evidence="1">
    <location>
        <begin position="1"/>
        <end position="20"/>
    </location>
</feature>
<name>A0A6I4SY02_9SPHN</name>
<evidence type="ECO:0000259" key="2">
    <source>
        <dbReference type="Pfam" id="PF12770"/>
    </source>
</evidence>
<evidence type="ECO:0000256" key="1">
    <source>
        <dbReference type="SAM" id="SignalP"/>
    </source>
</evidence>
<feature type="chain" id="PRO_5026289273" evidence="1">
    <location>
        <begin position="21"/>
        <end position="507"/>
    </location>
</feature>
<gene>
    <name evidence="3" type="ORF">GRI89_15215</name>
</gene>
<dbReference type="Proteomes" id="UP000433652">
    <property type="component" value="Unassembled WGS sequence"/>
</dbReference>
<comment type="caution">
    <text evidence="3">The sequence shown here is derived from an EMBL/GenBank/DDBJ whole genome shotgun (WGS) entry which is preliminary data.</text>
</comment>
<dbReference type="PANTHER" id="PTHR10098:SF108">
    <property type="entry name" value="TETRATRICOPEPTIDE REPEAT PROTEIN 28"/>
    <property type="match status" value="1"/>
</dbReference>
<dbReference type="AlphaFoldDB" id="A0A6I4SY02"/>
<accession>A0A6I4SY02</accession>
<dbReference type="Pfam" id="PF12770">
    <property type="entry name" value="CHAT"/>
    <property type="match status" value="1"/>
</dbReference>
<evidence type="ECO:0000313" key="3">
    <source>
        <dbReference type="EMBL" id="MXO60891.1"/>
    </source>
</evidence>
<keyword evidence="1" id="KW-0732">Signal</keyword>
<sequence length="507" mass="54216">MRALISASAIVSLLAACDQAASDDGTKSAPQALLGEPSPQAVLPPVDPLLAPLRNDLEPGDEEVLLEAIAGQQLFSRQMRRKDETGEVVALGRERDVARARATLAAIPEKLRSLSAGGVPTYALLHWIDEDNLVHAWLFGPEGGPAYSVSVDPYEGLGAMAEGLGVTTLAASRGPRPEGAPEMSEDEVRALQARDQSPASVAQRKKTIEHTAETLIPGAIHAALAERHGRLLVVPVKDTGSAPYGAFPLGKGVAAASWSFVVVKDIEALADPREVLDYRSLDLDRAVIVGNPDLSEDPYYDWKDLAGAEKEAHQVHAMLARPDNPLLIGKAATRGAVTKAIDADPKAGLIYMATHAIADPKNPRTRGFVALAGRDGRFYGSWISESKFKGWNDRHQPLVVMSACQTALGRVLDGGTFGIARSWEAAGAGQVVASLWNVSDSATQRLMKAFISRLKAGDAPEIAMQKAQIATMNYADDKGRQPYRDDPKMWAGFMVYGKPAMISRPQG</sequence>
<feature type="domain" description="CHAT" evidence="2">
    <location>
        <begin position="213"/>
        <end position="497"/>
    </location>
</feature>
<dbReference type="PANTHER" id="PTHR10098">
    <property type="entry name" value="RAPSYN-RELATED"/>
    <property type="match status" value="1"/>
</dbReference>
<keyword evidence="4" id="KW-1185">Reference proteome</keyword>
<dbReference type="EMBL" id="WTYM01000058">
    <property type="protein sequence ID" value="MXO60891.1"/>
    <property type="molecule type" value="Genomic_DNA"/>
</dbReference>
<organism evidence="3 4">
    <name type="scientific">Croceibacterium salegens</name>
    <dbReference type="NCBI Taxonomy" id="1737568"/>
    <lineage>
        <taxon>Bacteria</taxon>
        <taxon>Pseudomonadati</taxon>
        <taxon>Pseudomonadota</taxon>
        <taxon>Alphaproteobacteria</taxon>
        <taxon>Sphingomonadales</taxon>
        <taxon>Erythrobacteraceae</taxon>
        <taxon>Croceibacterium</taxon>
    </lineage>
</organism>
<dbReference type="InterPro" id="IPR024983">
    <property type="entry name" value="CHAT_dom"/>
</dbReference>